<dbReference type="Gramene" id="PNT72563">
    <property type="protein sequence ID" value="PNT72563"/>
    <property type="gene ID" value="BRADI_2g46298v3"/>
</dbReference>
<dbReference type="AlphaFoldDB" id="A0A2K2DE62"/>
<dbReference type="Proteomes" id="UP000008810">
    <property type="component" value="Chromosome 2"/>
</dbReference>
<feature type="compositionally biased region" description="Low complexity" evidence="1">
    <location>
        <begin position="80"/>
        <end position="112"/>
    </location>
</feature>
<dbReference type="GO" id="GO:0003677">
    <property type="term" value="F:DNA binding"/>
    <property type="evidence" value="ECO:0000318"/>
    <property type="project" value="GO_Central"/>
</dbReference>
<organism evidence="2">
    <name type="scientific">Brachypodium distachyon</name>
    <name type="common">Purple false brome</name>
    <name type="synonym">Trachynia distachya</name>
    <dbReference type="NCBI Taxonomy" id="15368"/>
    <lineage>
        <taxon>Eukaryota</taxon>
        <taxon>Viridiplantae</taxon>
        <taxon>Streptophyta</taxon>
        <taxon>Embryophyta</taxon>
        <taxon>Tracheophyta</taxon>
        <taxon>Spermatophyta</taxon>
        <taxon>Magnoliopsida</taxon>
        <taxon>Liliopsida</taxon>
        <taxon>Poales</taxon>
        <taxon>Poaceae</taxon>
        <taxon>BOP clade</taxon>
        <taxon>Pooideae</taxon>
        <taxon>Stipodae</taxon>
        <taxon>Brachypodieae</taxon>
        <taxon>Brachypodium</taxon>
    </lineage>
</organism>
<protein>
    <submittedName>
        <fullName evidence="2 3">Uncharacterized protein</fullName>
    </submittedName>
</protein>
<name>A0A2K2DE62_BRADI</name>
<reference evidence="2 3" key="1">
    <citation type="journal article" date="2010" name="Nature">
        <title>Genome sequencing and analysis of the model grass Brachypodium distachyon.</title>
        <authorList>
            <consortium name="International Brachypodium Initiative"/>
        </authorList>
    </citation>
    <scope>NUCLEOTIDE SEQUENCE [LARGE SCALE GENOMIC DNA]</scope>
    <source>
        <strain evidence="2 3">Bd21</strain>
    </source>
</reference>
<evidence type="ECO:0000313" key="2">
    <source>
        <dbReference type="EMBL" id="PNT72563.1"/>
    </source>
</evidence>
<dbReference type="ExpressionAtlas" id="A0A2K2DE62">
    <property type="expression patterns" value="baseline"/>
</dbReference>
<feature type="region of interest" description="Disordered" evidence="1">
    <location>
        <begin position="27"/>
        <end position="138"/>
    </location>
</feature>
<reference evidence="2" key="2">
    <citation type="submission" date="2017-06" db="EMBL/GenBank/DDBJ databases">
        <title>WGS assembly of Brachypodium distachyon.</title>
        <authorList>
            <consortium name="The International Brachypodium Initiative"/>
            <person name="Lucas S."/>
            <person name="Harmon-Smith M."/>
            <person name="Lail K."/>
            <person name="Tice H."/>
            <person name="Grimwood J."/>
            <person name="Bruce D."/>
            <person name="Barry K."/>
            <person name="Shu S."/>
            <person name="Lindquist E."/>
            <person name="Wang M."/>
            <person name="Pitluck S."/>
            <person name="Vogel J.P."/>
            <person name="Garvin D.F."/>
            <person name="Mockler T.C."/>
            <person name="Schmutz J."/>
            <person name="Rokhsar D."/>
            <person name="Bevan M.W."/>
        </authorList>
    </citation>
    <scope>NUCLEOTIDE SEQUENCE</scope>
    <source>
        <strain evidence="2">Bd21</strain>
    </source>
</reference>
<accession>A0A2K2DE62</accession>
<dbReference type="InParanoid" id="A0A2K2DE62"/>
<proteinExistence type="predicted"/>
<evidence type="ECO:0000313" key="3">
    <source>
        <dbReference type="EnsemblPlants" id="PNT72563"/>
    </source>
</evidence>
<dbReference type="EnsemblPlants" id="PNT72563">
    <property type="protein sequence ID" value="PNT72563"/>
    <property type="gene ID" value="BRADI_2g46298v3"/>
</dbReference>
<evidence type="ECO:0000313" key="4">
    <source>
        <dbReference type="Proteomes" id="UP000008810"/>
    </source>
</evidence>
<feature type="compositionally biased region" description="Pro residues" evidence="1">
    <location>
        <begin position="47"/>
        <end position="66"/>
    </location>
</feature>
<dbReference type="GO" id="GO:0003700">
    <property type="term" value="F:DNA-binding transcription factor activity"/>
    <property type="evidence" value="ECO:0000318"/>
    <property type="project" value="GO_Central"/>
</dbReference>
<gene>
    <name evidence="2" type="ORF">BRADI_2g46298v3</name>
</gene>
<feature type="compositionally biased region" description="Low complexity" evidence="1">
    <location>
        <begin position="33"/>
        <end position="46"/>
    </location>
</feature>
<sequence length="279" mass="29649">MANLPTQAATADASGFKLFGKVIQPDAAAQHDASASITASTSTEESTPPPPPPPPPPLPPSPPPLQAPAGGEPLPCPSHATSAAPAAATGRPAARSGASPPRPRAAAGLGPTRPDRPPPRPRRPPRPPKGQRRALTRCRRRVRAAWVERLSLPSGTSRAWAQCSAPLPPRADASETPRPSHCVPSSALVHFWAFLCPSRFYFDTILGFFLVAERMRQRPATKENLERKNALVAATPLVKSNGCTTSFLVAMMILSGRLSHDLLCREHSMDHVESVTVLS</sequence>
<keyword evidence="4" id="KW-1185">Reference proteome</keyword>
<dbReference type="EMBL" id="CM000881">
    <property type="protein sequence ID" value="PNT72563.1"/>
    <property type="molecule type" value="Genomic_DNA"/>
</dbReference>
<reference evidence="3" key="3">
    <citation type="submission" date="2018-08" db="UniProtKB">
        <authorList>
            <consortium name="EnsemblPlants"/>
        </authorList>
    </citation>
    <scope>IDENTIFICATION</scope>
    <source>
        <strain evidence="3">cv. Bd21</strain>
    </source>
</reference>
<evidence type="ECO:0000256" key="1">
    <source>
        <dbReference type="SAM" id="MobiDB-lite"/>
    </source>
</evidence>
<feature type="compositionally biased region" description="Basic residues" evidence="1">
    <location>
        <begin position="119"/>
        <end position="138"/>
    </location>
</feature>